<dbReference type="SUPFAM" id="SSF47203">
    <property type="entry name" value="Acyl-CoA dehydrogenase C-terminal domain-like"/>
    <property type="match status" value="1"/>
</dbReference>
<feature type="domain" description="Acyl-CoA oxidase/dehydrogenase middle" evidence="15">
    <location>
        <begin position="209"/>
        <end position="305"/>
    </location>
</feature>
<evidence type="ECO:0000256" key="13">
    <source>
        <dbReference type="RuleBase" id="RU362125"/>
    </source>
</evidence>
<dbReference type="Proteomes" id="UP001530315">
    <property type="component" value="Unassembled WGS sequence"/>
</dbReference>
<dbReference type="SUPFAM" id="SSF56645">
    <property type="entry name" value="Acyl-CoA dehydrogenase NM domain-like"/>
    <property type="match status" value="1"/>
</dbReference>
<keyword evidence="7 13" id="KW-0560">Oxidoreductase</keyword>
<comment type="caution">
    <text evidence="17">The sequence shown here is derived from an EMBL/GenBank/DDBJ whole genome shotgun (WGS) entry which is preliminary data.</text>
</comment>
<evidence type="ECO:0000256" key="1">
    <source>
        <dbReference type="ARBA" id="ARBA00001974"/>
    </source>
</evidence>
<accession>A0ABD3NVK3</accession>
<evidence type="ECO:0000256" key="3">
    <source>
        <dbReference type="ARBA" id="ARBA00009347"/>
    </source>
</evidence>
<keyword evidence="4 13" id="KW-0285">Flavoprotein</keyword>
<dbReference type="InterPro" id="IPR006091">
    <property type="entry name" value="Acyl-CoA_Oxase/DH_mid-dom"/>
</dbReference>
<dbReference type="PANTHER" id="PTHR42807:SF1">
    <property type="entry name" value="GLUTARYL-COA DEHYDROGENASE, MITOCHONDRIAL"/>
    <property type="match status" value="1"/>
</dbReference>
<dbReference type="Gene3D" id="1.10.540.10">
    <property type="entry name" value="Acyl-CoA dehydrogenase/oxidase, N-terminal domain"/>
    <property type="match status" value="1"/>
</dbReference>
<dbReference type="InterPro" id="IPR009075">
    <property type="entry name" value="AcylCo_DH/oxidase_C"/>
</dbReference>
<dbReference type="AlphaFoldDB" id="A0ABD3NVK3"/>
<evidence type="ECO:0000256" key="12">
    <source>
        <dbReference type="ARBA" id="ARBA00049493"/>
    </source>
</evidence>
<comment type="cofactor">
    <cofactor evidence="1 13">
        <name>FAD</name>
        <dbReference type="ChEBI" id="CHEBI:57692"/>
    </cofactor>
</comment>
<evidence type="ECO:0000256" key="9">
    <source>
        <dbReference type="ARBA" id="ARBA00037899"/>
    </source>
</evidence>
<dbReference type="FunFam" id="2.40.110.10:FF:000008">
    <property type="entry name" value="Glutaryl-CoA dehydrogenase, mitochondrial"/>
    <property type="match status" value="1"/>
</dbReference>
<keyword evidence="18" id="KW-1185">Reference proteome</keyword>
<dbReference type="InterPro" id="IPR036250">
    <property type="entry name" value="AcylCo_DH-like_C"/>
</dbReference>
<evidence type="ECO:0000256" key="10">
    <source>
        <dbReference type="ARBA" id="ARBA00037927"/>
    </source>
</evidence>
<dbReference type="InterPro" id="IPR006089">
    <property type="entry name" value="Acyl-CoA_DH_CS"/>
</dbReference>
<evidence type="ECO:0000256" key="5">
    <source>
        <dbReference type="ARBA" id="ARBA00022827"/>
    </source>
</evidence>
<dbReference type="CDD" id="cd01151">
    <property type="entry name" value="GCD"/>
    <property type="match status" value="1"/>
</dbReference>
<reference evidence="17 18" key="1">
    <citation type="submission" date="2024-10" db="EMBL/GenBank/DDBJ databases">
        <title>Updated reference genomes for cyclostephanoid diatoms.</title>
        <authorList>
            <person name="Roberts W.R."/>
            <person name="Alverson A.J."/>
        </authorList>
    </citation>
    <scope>NUCLEOTIDE SEQUENCE [LARGE SCALE GENOMIC DNA]</scope>
    <source>
        <strain evidence="17 18">AJA276-08</strain>
    </source>
</reference>
<dbReference type="InterPro" id="IPR046373">
    <property type="entry name" value="Acyl-CoA_Oxase/DH_mid-dom_sf"/>
</dbReference>
<evidence type="ECO:0000256" key="6">
    <source>
        <dbReference type="ARBA" id="ARBA00022946"/>
    </source>
</evidence>
<sequence>MMRNPINAFRTALTTTTTTTTTTSTVPRRRAVVVVVAAVRRDDAVAVATSRGFSTTASHNRDDDDRATKAKKNAFGGSFDHRDPLLFSHLLTPEEIAVRESSSTFCRTELQPKILLANRHEVHFDRDDMKKMGGMGLLGPTLPEMYGGSNLGYVSYGLITTEVERVDSSYRSAMSVQSSLVMHPIYAFGNESLRRRYLPELARGDMIGCFGLTEPNHGSDPSSMETRSRYDASTNEYVLNGSKNWITNSPIADLFVVWARDDVEEGGKIRGYVIERGTPGLDAPKIEGKCALRASVTGMIFMEDVRVPAGNRLDVAGLKGPFSCLNNARYGIAWGALGAAEDCFARAREYVMERRQFGAPLAANQLIQKKLADMQTDIALARLGCLQVGRLMEAGKASPSMVSLIKRNSCGKALEIARSARDMLGGNGISDEYHIFRHMNNLEAVNTYEGTHDIHALILGREITGIPAFTPHASTS</sequence>
<evidence type="ECO:0000256" key="2">
    <source>
        <dbReference type="ARBA" id="ARBA00004305"/>
    </source>
</evidence>
<dbReference type="PANTHER" id="PTHR42807">
    <property type="entry name" value="GLUTARYL-COA DEHYDROGENASE, MITOCHONDRIAL"/>
    <property type="match status" value="1"/>
</dbReference>
<keyword evidence="8" id="KW-0496">Mitochondrion</keyword>
<evidence type="ECO:0000259" key="15">
    <source>
        <dbReference type="Pfam" id="PF02770"/>
    </source>
</evidence>
<comment type="pathway">
    <text evidence="9">Amino-acid metabolism; lysine degradation.</text>
</comment>
<evidence type="ECO:0000259" key="16">
    <source>
        <dbReference type="Pfam" id="PF02771"/>
    </source>
</evidence>
<dbReference type="InterPro" id="IPR037069">
    <property type="entry name" value="AcylCoA_DH/ox_N_sf"/>
</dbReference>
<evidence type="ECO:0000313" key="18">
    <source>
        <dbReference type="Proteomes" id="UP001530315"/>
    </source>
</evidence>
<keyword evidence="5 13" id="KW-0274">FAD</keyword>
<gene>
    <name evidence="17" type="ORF">ACHAW5_007357</name>
</gene>
<dbReference type="InterPro" id="IPR009100">
    <property type="entry name" value="AcylCoA_DH/oxidase_NM_dom_sf"/>
</dbReference>
<dbReference type="GO" id="GO:0004361">
    <property type="term" value="F:glutaryl-CoA dehydrogenase activity"/>
    <property type="evidence" value="ECO:0007669"/>
    <property type="project" value="UniProtKB-EC"/>
</dbReference>
<evidence type="ECO:0000256" key="4">
    <source>
        <dbReference type="ARBA" id="ARBA00022630"/>
    </source>
</evidence>
<comment type="similarity">
    <text evidence="3 13">Belongs to the acyl-CoA dehydrogenase family.</text>
</comment>
<dbReference type="Pfam" id="PF02770">
    <property type="entry name" value="Acyl-CoA_dh_M"/>
    <property type="match status" value="1"/>
</dbReference>
<protein>
    <recommendedName>
        <fullName evidence="11">glutaryl-CoA dehydrogenase (ETF)</fullName>
        <ecNumber evidence="11">1.3.8.6</ecNumber>
    </recommendedName>
</protein>
<comment type="subcellular location">
    <subcellularLocation>
        <location evidence="2">Mitochondrion matrix</location>
    </subcellularLocation>
</comment>
<dbReference type="Pfam" id="PF00441">
    <property type="entry name" value="Acyl-CoA_dh_1"/>
    <property type="match status" value="1"/>
</dbReference>
<organism evidence="17 18">
    <name type="scientific">Stephanodiscus triporus</name>
    <dbReference type="NCBI Taxonomy" id="2934178"/>
    <lineage>
        <taxon>Eukaryota</taxon>
        <taxon>Sar</taxon>
        <taxon>Stramenopiles</taxon>
        <taxon>Ochrophyta</taxon>
        <taxon>Bacillariophyta</taxon>
        <taxon>Coscinodiscophyceae</taxon>
        <taxon>Thalassiosirophycidae</taxon>
        <taxon>Stephanodiscales</taxon>
        <taxon>Stephanodiscaceae</taxon>
        <taxon>Stephanodiscus</taxon>
    </lineage>
</organism>
<evidence type="ECO:0000256" key="7">
    <source>
        <dbReference type="ARBA" id="ARBA00023002"/>
    </source>
</evidence>
<dbReference type="EMBL" id="JALLAZ020001170">
    <property type="protein sequence ID" value="KAL3779324.1"/>
    <property type="molecule type" value="Genomic_DNA"/>
</dbReference>
<evidence type="ECO:0000313" key="17">
    <source>
        <dbReference type="EMBL" id="KAL3779324.1"/>
    </source>
</evidence>
<feature type="domain" description="Acyl-CoA dehydrogenase/oxidase C-terminal" evidence="14">
    <location>
        <begin position="322"/>
        <end position="463"/>
    </location>
</feature>
<dbReference type="EC" id="1.3.8.6" evidence="11"/>
<keyword evidence="6" id="KW-0809">Transit peptide</keyword>
<evidence type="ECO:0000256" key="8">
    <source>
        <dbReference type="ARBA" id="ARBA00023128"/>
    </source>
</evidence>
<proteinExistence type="inferred from homology"/>
<dbReference type="InterPro" id="IPR052033">
    <property type="entry name" value="Glutaryl-CoA_DH_mitochondrial"/>
</dbReference>
<dbReference type="GO" id="GO:0005759">
    <property type="term" value="C:mitochondrial matrix"/>
    <property type="evidence" value="ECO:0007669"/>
    <property type="project" value="UniProtKB-SubCell"/>
</dbReference>
<evidence type="ECO:0000259" key="14">
    <source>
        <dbReference type="Pfam" id="PF00441"/>
    </source>
</evidence>
<dbReference type="Pfam" id="PF02771">
    <property type="entry name" value="Acyl-CoA_dh_N"/>
    <property type="match status" value="1"/>
</dbReference>
<comment type="pathway">
    <text evidence="10">Amino-acid metabolism; tryptophan metabolism.</text>
</comment>
<dbReference type="Gene3D" id="1.20.140.10">
    <property type="entry name" value="Butyryl-CoA Dehydrogenase, subunit A, domain 3"/>
    <property type="match status" value="1"/>
</dbReference>
<dbReference type="FunFam" id="1.10.540.10:FF:000026">
    <property type="entry name" value="Acyl-CoA dehydrogenase medium chain"/>
    <property type="match status" value="1"/>
</dbReference>
<dbReference type="InterPro" id="IPR013786">
    <property type="entry name" value="AcylCoA_DH/ox_N"/>
</dbReference>
<feature type="domain" description="Acyl-CoA dehydrogenase/oxidase N-terminal" evidence="16">
    <location>
        <begin position="92"/>
        <end position="205"/>
    </location>
</feature>
<name>A0ABD3NVK3_9STRA</name>
<dbReference type="Gene3D" id="2.40.110.10">
    <property type="entry name" value="Butyryl-CoA Dehydrogenase, subunit A, domain 2"/>
    <property type="match status" value="1"/>
</dbReference>
<comment type="catalytic activity">
    <reaction evidence="12">
        <text>glutaryl-CoA + oxidized [electron-transfer flavoprotein] + 2 H(+) = (2E)-butenoyl-CoA + reduced [electron-transfer flavoprotein] + CO2</text>
        <dbReference type="Rhea" id="RHEA:13389"/>
        <dbReference type="Rhea" id="RHEA-COMP:10685"/>
        <dbReference type="Rhea" id="RHEA-COMP:10686"/>
        <dbReference type="ChEBI" id="CHEBI:15378"/>
        <dbReference type="ChEBI" id="CHEBI:16526"/>
        <dbReference type="ChEBI" id="CHEBI:57332"/>
        <dbReference type="ChEBI" id="CHEBI:57378"/>
        <dbReference type="ChEBI" id="CHEBI:57692"/>
        <dbReference type="ChEBI" id="CHEBI:58307"/>
        <dbReference type="EC" id="1.3.8.6"/>
    </reaction>
</comment>
<dbReference type="FunFam" id="1.20.140.10:FF:000006">
    <property type="entry name" value="Glutaryl-CoA dehydrogenase, mitochondrial"/>
    <property type="match status" value="1"/>
</dbReference>
<evidence type="ECO:0000256" key="11">
    <source>
        <dbReference type="ARBA" id="ARBA00039033"/>
    </source>
</evidence>
<dbReference type="PROSITE" id="PS00073">
    <property type="entry name" value="ACYL_COA_DH_2"/>
    <property type="match status" value="1"/>
</dbReference>